<feature type="compositionally biased region" description="Low complexity" evidence="1">
    <location>
        <begin position="102"/>
        <end position="124"/>
    </location>
</feature>
<protein>
    <recommendedName>
        <fullName evidence="4">Poly(Hydroxyalcanoate) granule associated protein (Phasin)</fullName>
    </recommendedName>
</protein>
<reference evidence="2" key="1">
    <citation type="submission" date="2019-12" db="EMBL/GenBank/DDBJ databases">
        <title>Novel species isolated from a subtropical stream in China.</title>
        <authorList>
            <person name="Lu H."/>
        </authorList>
    </citation>
    <scope>NUCLEOTIDE SEQUENCE [LARGE SCALE GENOMIC DNA]</scope>
    <source>
        <strain evidence="2">FT81W</strain>
    </source>
</reference>
<comment type="caution">
    <text evidence="2">The sequence shown here is derived from an EMBL/GenBank/DDBJ whole genome shotgun (WGS) entry which is preliminary data.</text>
</comment>
<evidence type="ECO:0000313" key="2">
    <source>
        <dbReference type="EMBL" id="MYM97244.1"/>
    </source>
</evidence>
<sequence length="136" mass="14462">MAKKLKRHDDQQTAEVVRMSSQEIWQAGLSAFAKAQEEEGKFFSMQLFEERVLRALSSIGVPTAKEVEALTQRVDELTRQVIALGGAPAPAKKAAVVKAAAKAPAKPAVKPTAKKTAAAPAKAKPAARTRAKTSAK</sequence>
<dbReference type="AlphaFoldDB" id="A0A845GSI5"/>
<feature type="region of interest" description="Disordered" evidence="1">
    <location>
        <begin position="102"/>
        <end position="136"/>
    </location>
</feature>
<dbReference type="Proteomes" id="UP000447355">
    <property type="component" value="Unassembled WGS sequence"/>
</dbReference>
<dbReference type="RefSeq" id="WP_161086191.1">
    <property type="nucleotide sequence ID" value="NZ_WWCX01000066.1"/>
</dbReference>
<organism evidence="2 3">
    <name type="scientific">Duganella vulcania</name>
    <dbReference type="NCBI Taxonomy" id="2692166"/>
    <lineage>
        <taxon>Bacteria</taxon>
        <taxon>Pseudomonadati</taxon>
        <taxon>Pseudomonadota</taxon>
        <taxon>Betaproteobacteria</taxon>
        <taxon>Burkholderiales</taxon>
        <taxon>Oxalobacteraceae</taxon>
        <taxon>Telluria group</taxon>
        <taxon>Duganella</taxon>
    </lineage>
</organism>
<evidence type="ECO:0000313" key="3">
    <source>
        <dbReference type="Proteomes" id="UP000447355"/>
    </source>
</evidence>
<proteinExistence type="predicted"/>
<dbReference type="EMBL" id="WWCX01000066">
    <property type="protein sequence ID" value="MYM97244.1"/>
    <property type="molecule type" value="Genomic_DNA"/>
</dbReference>
<feature type="compositionally biased region" description="Basic residues" evidence="1">
    <location>
        <begin position="125"/>
        <end position="136"/>
    </location>
</feature>
<evidence type="ECO:0000256" key="1">
    <source>
        <dbReference type="SAM" id="MobiDB-lite"/>
    </source>
</evidence>
<dbReference type="Pfam" id="PF05597">
    <property type="entry name" value="Phasin"/>
    <property type="match status" value="2"/>
</dbReference>
<name>A0A845GSI5_9BURK</name>
<gene>
    <name evidence="2" type="ORF">GTP90_25660</name>
</gene>
<accession>A0A845GSI5</accession>
<dbReference type="InterPro" id="IPR008769">
    <property type="entry name" value="PhaF_PhaI"/>
</dbReference>
<evidence type="ECO:0008006" key="4">
    <source>
        <dbReference type="Google" id="ProtNLM"/>
    </source>
</evidence>